<accession>A0A4S2L462</accession>
<proteinExistence type="predicted"/>
<dbReference type="EMBL" id="QBLH01000471">
    <property type="protein sequence ID" value="TGZ55329.1"/>
    <property type="molecule type" value="Genomic_DNA"/>
</dbReference>
<protein>
    <submittedName>
        <fullName evidence="2">Uncharacterized protein</fullName>
    </submittedName>
</protein>
<organism evidence="2 3">
    <name type="scientific">Temnothorax longispinosus</name>
    <dbReference type="NCBI Taxonomy" id="300112"/>
    <lineage>
        <taxon>Eukaryota</taxon>
        <taxon>Metazoa</taxon>
        <taxon>Ecdysozoa</taxon>
        <taxon>Arthropoda</taxon>
        <taxon>Hexapoda</taxon>
        <taxon>Insecta</taxon>
        <taxon>Pterygota</taxon>
        <taxon>Neoptera</taxon>
        <taxon>Endopterygota</taxon>
        <taxon>Hymenoptera</taxon>
        <taxon>Apocrita</taxon>
        <taxon>Aculeata</taxon>
        <taxon>Formicoidea</taxon>
        <taxon>Formicidae</taxon>
        <taxon>Myrmicinae</taxon>
        <taxon>Temnothorax</taxon>
    </lineage>
</organism>
<evidence type="ECO:0000256" key="1">
    <source>
        <dbReference type="SAM" id="MobiDB-lite"/>
    </source>
</evidence>
<sequence>MSPEFPRGTLFVCFYIETFSASSRYPLNRCSRNERFAAEKVSSAVAKRTSEAVQRRARERIFRDCGGCHAARKRVNSVDGMEMSGTRNETGKRDRTTEMQWLARVAGGAMSAETEEEEHKKEGRSGRRGEEDTTQTAEKSIGNGAQEHAPARGEGEEPSLRSFRPLARQTALRPT</sequence>
<name>A0A4S2L462_9HYME</name>
<reference evidence="2 3" key="1">
    <citation type="journal article" date="2019" name="Philos. Trans. R. Soc. Lond., B, Biol. Sci.">
        <title>Ant behaviour and brain gene expression of defending hosts depend on the ecological success of the intruding social parasite.</title>
        <authorList>
            <person name="Kaur R."/>
            <person name="Stoldt M."/>
            <person name="Jongepier E."/>
            <person name="Feldmeyer B."/>
            <person name="Menzel F."/>
            <person name="Bornberg-Bauer E."/>
            <person name="Foitzik S."/>
        </authorList>
    </citation>
    <scope>NUCLEOTIDE SEQUENCE [LARGE SCALE GENOMIC DNA]</scope>
    <source>
        <tissue evidence="2">Whole body</tissue>
    </source>
</reference>
<feature type="region of interest" description="Disordered" evidence="1">
    <location>
        <begin position="79"/>
        <end position="98"/>
    </location>
</feature>
<evidence type="ECO:0000313" key="3">
    <source>
        <dbReference type="Proteomes" id="UP000310200"/>
    </source>
</evidence>
<evidence type="ECO:0000313" key="2">
    <source>
        <dbReference type="EMBL" id="TGZ55329.1"/>
    </source>
</evidence>
<feature type="compositionally biased region" description="Basic and acidic residues" evidence="1">
    <location>
        <begin position="117"/>
        <end position="131"/>
    </location>
</feature>
<gene>
    <name evidence="2" type="ORF">DBV15_07399</name>
</gene>
<comment type="caution">
    <text evidence="2">The sequence shown here is derived from an EMBL/GenBank/DDBJ whole genome shotgun (WGS) entry which is preliminary data.</text>
</comment>
<dbReference type="AlphaFoldDB" id="A0A4S2L462"/>
<feature type="region of interest" description="Disordered" evidence="1">
    <location>
        <begin position="105"/>
        <end position="175"/>
    </location>
</feature>
<keyword evidence="3" id="KW-1185">Reference proteome</keyword>
<feature type="compositionally biased region" description="Basic and acidic residues" evidence="1">
    <location>
        <begin position="149"/>
        <end position="159"/>
    </location>
</feature>
<dbReference type="Proteomes" id="UP000310200">
    <property type="component" value="Unassembled WGS sequence"/>
</dbReference>